<organism evidence="2 3">
    <name type="scientific">Eutypa lata (strain UCR-EL1)</name>
    <name type="common">Grapevine dieback disease fungus</name>
    <name type="synonym">Eutypa armeniacae</name>
    <dbReference type="NCBI Taxonomy" id="1287681"/>
    <lineage>
        <taxon>Eukaryota</taxon>
        <taxon>Fungi</taxon>
        <taxon>Dikarya</taxon>
        <taxon>Ascomycota</taxon>
        <taxon>Pezizomycotina</taxon>
        <taxon>Sordariomycetes</taxon>
        <taxon>Xylariomycetidae</taxon>
        <taxon>Xylariales</taxon>
        <taxon>Diatrypaceae</taxon>
        <taxon>Eutypa</taxon>
    </lineage>
</organism>
<dbReference type="KEGG" id="ela:UCREL1_921"/>
<keyword evidence="3" id="KW-1185">Reference proteome</keyword>
<dbReference type="STRING" id="1287681.M7SZI6"/>
<evidence type="ECO:0008006" key="4">
    <source>
        <dbReference type="Google" id="ProtNLM"/>
    </source>
</evidence>
<proteinExistence type="predicted"/>
<accession>M7SZI6</accession>
<feature type="signal peptide" evidence="1">
    <location>
        <begin position="1"/>
        <end position="18"/>
    </location>
</feature>
<evidence type="ECO:0000256" key="1">
    <source>
        <dbReference type="SAM" id="SignalP"/>
    </source>
</evidence>
<protein>
    <recommendedName>
        <fullName evidence="4">Ecp2 effector protein domain-containing protein</fullName>
    </recommendedName>
</protein>
<feature type="chain" id="PRO_5004085168" description="Ecp2 effector protein domain-containing protein" evidence="1">
    <location>
        <begin position="19"/>
        <end position="182"/>
    </location>
</feature>
<dbReference type="AlphaFoldDB" id="M7SZI6"/>
<dbReference type="OrthoDB" id="4688353at2759"/>
<evidence type="ECO:0000313" key="3">
    <source>
        <dbReference type="Proteomes" id="UP000012174"/>
    </source>
</evidence>
<dbReference type="HOGENOM" id="CLU_133377_0_0_1"/>
<dbReference type="eggNOG" id="ENOG502T7EG">
    <property type="taxonomic scope" value="Eukaryota"/>
</dbReference>
<evidence type="ECO:0000313" key="2">
    <source>
        <dbReference type="EMBL" id="EMR72034.1"/>
    </source>
</evidence>
<dbReference type="Proteomes" id="UP000012174">
    <property type="component" value="Unassembled WGS sequence"/>
</dbReference>
<keyword evidence="1" id="KW-0732">Signal</keyword>
<gene>
    <name evidence="2" type="ORF">UCREL1_921</name>
</gene>
<name>M7SZI6_EUTLA</name>
<sequence>MKTSAFTTFTLAIGLVAGVMIPEDAPDGLFEASLDKRDEAYGNFTLLARHVPGEMVPTAPTKRSVRFDRRYTPLPISREDCSDGDYVDPSDFSMSKGELIRRCDSGTQIGKKSVLAYKVGSSTAYACSYGGQNPCGKDEIDAAFLEIDKSCGSQTKTGWVLMDNWAKSYGREILTNEICGSL</sequence>
<dbReference type="EMBL" id="KB705540">
    <property type="protein sequence ID" value="EMR72034.1"/>
    <property type="molecule type" value="Genomic_DNA"/>
</dbReference>
<reference evidence="3" key="1">
    <citation type="journal article" date="2013" name="Genome Announc.">
        <title>Draft genome sequence of the grapevine dieback fungus Eutypa lata UCR-EL1.</title>
        <authorList>
            <person name="Blanco-Ulate B."/>
            <person name="Rolshausen P.E."/>
            <person name="Cantu D."/>
        </authorList>
    </citation>
    <scope>NUCLEOTIDE SEQUENCE [LARGE SCALE GENOMIC DNA]</scope>
    <source>
        <strain evidence="3">UCR-EL1</strain>
    </source>
</reference>